<feature type="compositionally biased region" description="Polar residues" evidence="1">
    <location>
        <begin position="235"/>
        <end position="250"/>
    </location>
</feature>
<dbReference type="AlphaFoldDB" id="A0AAX7V5G6"/>
<dbReference type="InterPro" id="IPR009003">
    <property type="entry name" value="Peptidase_S1_PA"/>
</dbReference>
<accession>A0AAX7V5G6</accession>
<dbReference type="Ensembl" id="ENSACLT00000053357.1">
    <property type="protein sequence ID" value="ENSACLP00000076855.1"/>
    <property type="gene ID" value="ENSACLG00000032814.1"/>
</dbReference>
<feature type="region of interest" description="Disordered" evidence="1">
    <location>
        <begin position="9"/>
        <end position="43"/>
    </location>
</feature>
<dbReference type="GO" id="GO:0000785">
    <property type="term" value="C:chromatin"/>
    <property type="evidence" value="ECO:0007669"/>
    <property type="project" value="TreeGrafter"/>
</dbReference>
<dbReference type="PANTHER" id="PTHR14389">
    <property type="entry name" value="SI:CH1073-475A24.1"/>
    <property type="match status" value="1"/>
</dbReference>
<sequence length="511" mass="57761">MVWQHYCYGPQTPAESDNNRGEDHQESAALSAEHLQSQSPEKSYLHPQRPHIYEYTVQCNQLCTVLEAIKSNEKCNEKIKCADENIIIQLGKEDKKSIVATHFPCSCIDDGECLIISCRAEKVEGKVQHSKIVHTKGHYSVFYIDTVGGLHTKTKELFKNNDVKQFKNLCVYGEKGITVAEALKRDGRFIDDLGNFELSNNQDPKRLTVCTQKVEILHQKQFKIRLPKDKKENNGKSQESPTNNSQSNCESRSESEIIDLARQEGIRVKTVIETSSDENFGKIQQSFSQVYRVRKLLELGKSVCKLVIKDVSMGTGFVLFDTFILTSAHLIKGYVEGKALQQDVEVFAVFDYEKSEPETNFYYFRAENTFTDFDADLDYAVLELNPEGLLSEFGPLPANGEACVIGHPAGGVKKMDPTCIIETDKRGQAIDEHLYQYKNLLIIKTIRKVATYHTFMYHGASGSPVFDGLGRVFGLHTAGYVCDSVNSDESVIEYSGSIFQNWWEKRFVSSK</sequence>
<organism evidence="2 3">
    <name type="scientific">Astatotilapia calliptera</name>
    <name type="common">Eastern happy</name>
    <name type="synonym">Chromis callipterus</name>
    <dbReference type="NCBI Taxonomy" id="8154"/>
    <lineage>
        <taxon>Eukaryota</taxon>
        <taxon>Metazoa</taxon>
        <taxon>Chordata</taxon>
        <taxon>Craniata</taxon>
        <taxon>Vertebrata</taxon>
        <taxon>Euteleostomi</taxon>
        <taxon>Actinopterygii</taxon>
        <taxon>Neopterygii</taxon>
        <taxon>Teleostei</taxon>
        <taxon>Neoteleostei</taxon>
        <taxon>Acanthomorphata</taxon>
        <taxon>Ovalentaria</taxon>
        <taxon>Cichlomorphae</taxon>
        <taxon>Cichliformes</taxon>
        <taxon>Cichlidae</taxon>
        <taxon>African cichlids</taxon>
        <taxon>Pseudocrenilabrinae</taxon>
        <taxon>Haplochromini</taxon>
        <taxon>Astatotilapia</taxon>
    </lineage>
</organism>
<protein>
    <recommendedName>
        <fullName evidence="4">Serine protease</fullName>
    </recommendedName>
</protein>
<keyword evidence="3" id="KW-1185">Reference proteome</keyword>
<dbReference type="GO" id="GO:0006260">
    <property type="term" value="P:DNA replication"/>
    <property type="evidence" value="ECO:0007669"/>
    <property type="project" value="TreeGrafter"/>
</dbReference>
<dbReference type="GO" id="GO:0005634">
    <property type="term" value="C:nucleus"/>
    <property type="evidence" value="ECO:0007669"/>
    <property type="project" value="TreeGrafter"/>
</dbReference>
<dbReference type="Proteomes" id="UP000265100">
    <property type="component" value="Chromosome 3"/>
</dbReference>
<evidence type="ECO:0000313" key="3">
    <source>
        <dbReference type="Proteomes" id="UP000265100"/>
    </source>
</evidence>
<proteinExistence type="predicted"/>
<dbReference type="GeneTree" id="ENSGT00390000005182"/>
<reference evidence="2" key="4">
    <citation type="submission" date="2025-09" db="UniProtKB">
        <authorList>
            <consortium name="Ensembl"/>
        </authorList>
    </citation>
    <scope>IDENTIFICATION</scope>
</reference>
<feature type="region of interest" description="Disordered" evidence="1">
    <location>
        <begin position="227"/>
        <end position="253"/>
    </location>
</feature>
<dbReference type="Gene3D" id="2.40.10.10">
    <property type="entry name" value="Trypsin-like serine proteases"/>
    <property type="match status" value="2"/>
</dbReference>
<reference evidence="3" key="2">
    <citation type="submission" date="2023-03" db="EMBL/GenBank/DDBJ databases">
        <authorList>
            <consortium name="Wellcome Sanger Institute Data Sharing"/>
        </authorList>
    </citation>
    <scope>NUCLEOTIDE SEQUENCE [LARGE SCALE GENOMIC DNA]</scope>
</reference>
<reference evidence="2" key="3">
    <citation type="submission" date="2025-08" db="UniProtKB">
        <authorList>
            <consortium name="Ensembl"/>
        </authorList>
    </citation>
    <scope>IDENTIFICATION</scope>
</reference>
<evidence type="ECO:0000256" key="1">
    <source>
        <dbReference type="SAM" id="MobiDB-lite"/>
    </source>
</evidence>
<dbReference type="PANTHER" id="PTHR14389:SF3">
    <property type="entry name" value="PROTEIN FAM111A-LIKE"/>
    <property type="match status" value="1"/>
</dbReference>
<reference evidence="2 3" key="1">
    <citation type="submission" date="2018-05" db="EMBL/GenBank/DDBJ databases">
        <authorList>
            <person name="Datahose"/>
        </authorList>
    </citation>
    <scope>NUCLEOTIDE SEQUENCE</scope>
</reference>
<dbReference type="InterPro" id="IPR043504">
    <property type="entry name" value="Peptidase_S1_PA_chymotrypsin"/>
</dbReference>
<evidence type="ECO:0000313" key="2">
    <source>
        <dbReference type="Ensembl" id="ENSACLP00000076855.1"/>
    </source>
</evidence>
<dbReference type="SUPFAM" id="SSF50494">
    <property type="entry name" value="Trypsin-like serine proteases"/>
    <property type="match status" value="1"/>
</dbReference>
<dbReference type="Pfam" id="PF13365">
    <property type="entry name" value="Trypsin_2"/>
    <property type="match status" value="1"/>
</dbReference>
<name>A0AAX7V5G6_ASTCA</name>
<evidence type="ECO:0008006" key="4">
    <source>
        <dbReference type="Google" id="ProtNLM"/>
    </source>
</evidence>
<feature type="compositionally biased region" description="Basic and acidic residues" evidence="1">
    <location>
        <begin position="17"/>
        <end position="26"/>
    </location>
</feature>